<gene>
    <name evidence="2" type="ORF">HPBE_LOCUS19282</name>
</gene>
<accession>A0A183GB37</accession>
<keyword evidence="3" id="KW-1185">Reference proteome</keyword>
<dbReference type="AlphaFoldDB" id="A0A183GB37"/>
<protein>
    <submittedName>
        <fullName evidence="2 4">Uncharacterized protein</fullName>
    </submittedName>
</protein>
<reference evidence="4" key="2">
    <citation type="submission" date="2019-09" db="UniProtKB">
        <authorList>
            <consortium name="WormBaseParasite"/>
        </authorList>
    </citation>
    <scope>IDENTIFICATION</scope>
</reference>
<dbReference type="WBParaSite" id="HPBE_0001928301-mRNA-1">
    <property type="protein sequence ID" value="HPBE_0001928301-mRNA-1"/>
    <property type="gene ID" value="HPBE_0001928301"/>
</dbReference>
<feature type="region of interest" description="Disordered" evidence="1">
    <location>
        <begin position="22"/>
        <end position="41"/>
    </location>
</feature>
<accession>A0A3P8ERT2</accession>
<dbReference type="Proteomes" id="UP000050761">
    <property type="component" value="Unassembled WGS sequence"/>
</dbReference>
<evidence type="ECO:0000313" key="2">
    <source>
        <dbReference type="EMBL" id="VDP14629.1"/>
    </source>
</evidence>
<evidence type="ECO:0000313" key="4">
    <source>
        <dbReference type="WBParaSite" id="HPBE_0001928301-mRNA-1"/>
    </source>
</evidence>
<evidence type="ECO:0000313" key="3">
    <source>
        <dbReference type="Proteomes" id="UP000050761"/>
    </source>
</evidence>
<reference evidence="2 3" key="1">
    <citation type="submission" date="2018-11" db="EMBL/GenBank/DDBJ databases">
        <authorList>
            <consortium name="Pathogen Informatics"/>
        </authorList>
    </citation>
    <scope>NUCLEOTIDE SEQUENCE [LARGE SCALE GENOMIC DNA]</scope>
</reference>
<sequence>MPPAAAAAGARPAPHTVRAAGSLVDLELEPPSPKKTTKTKRVLAAVASMPSGPSNRRPEMVGKALIRRIFRCLPSDSLTSQSLPSTLARERNGAVTGMPGCRWRWKRKREQAGDRR</sequence>
<name>A0A183GB37_HELPZ</name>
<organism evidence="3 4">
    <name type="scientific">Heligmosomoides polygyrus</name>
    <name type="common">Parasitic roundworm</name>
    <dbReference type="NCBI Taxonomy" id="6339"/>
    <lineage>
        <taxon>Eukaryota</taxon>
        <taxon>Metazoa</taxon>
        <taxon>Ecdysozoa</taxon>
        <taxon>Nematoda</taxon>
        <taxon>Chromadorea</taxon>
        <taxon>Rhabditida</taxon>
        <taxon>Rhabditina</taxon>
        <taxon>Rhabditomorpha</taxon>
        <taxon>Strongyloidea</taxon>
        <taxon>Heligmosomidae</taxon>
        <taxon>Heligmosomoides</taxon>
    </lineage>
</organism>
<feature type="region of interest" description="Disordered" evidence="1">
    <location>
        <begin position="79"/>
        <end position="116"/>
    </location>
</feature>
<proteinExistence type="predicted"/>
<dbReference type="EMBL" id="UZAH01031256">
    <property type="protein sequence ID" value="VDP14629.1"/>
    <property type="molecule type" value="Genomic_DNA"/>
</dbReference>
<evidence type="ECO:0000256" key="1">
    <source>
        <dbReference type="SAM" id="MobiDB-lite"/>
    </source>
</evidence>